<feature type="transmembrane region" description="Helical" evidence="1">
    <location>
        <begin position="81"/>
        <end position="99"/>
    </location>
</feature>
<keyword evidence="3" id="KW-1185">Reference proteome</keyword>
<keyword evidence="1" id="KW-1133">Transmembrane helix</keyword>
<comment type="caution">
    <text evidence="2">The sequence shown here is derived from an EMBL/GenBank/DDBJ whole genome shotgun (WGS) entry which is preliminary data.</text>
</comment>
<keyword evidence="1" id="KW-0472">Membrane</keyword>
<dbReference type="EMBL" id="JACGXA010000001">
    <property type="protein sequence ID" value="MBA8804492.1"/>
    <property type="molecule type" value="Genomic_DNA"/>
</dbReference>
<reference evidence="2 3" key="1">
    <citation type="submission" date="2020-07" db="EMBL/GenBank/DDBJ databases">
        <title>Sequencing the genomes of 1000 actinobacteria strains.</title>
        <authorList>
            <person name="Klenk H.-P."/>
        </authorList>
    </citation>
    <scope>NUCLEOTIDE SEQUENCE [LARGE SCALE GENOMIC DNA]</scope>
    <source>
        <strain evidence="2 3">DSM 21349</strain>
    </source>
</reference>
<evidence type="ECO:0000256" key="1">
    <source>
        <dbReference type="SAM" id="Phobius"/>
    </source>
</evidence>
<dbReference type="RefSeq" id="WP_182540048.1">
    <property type="nucleotide sequence ID" value="NZ_JACGXA010000001.1"/>
</dbReference>
<feature type="transmembrane region" description="Helical" evidence="1">
    <location>
        <begin position="53"/>
        <end position="69"/>
    </location>
</feature>
<proteinExistence type="predicted"/>
<dbReference type="AlphaFoldDB" id="A0A7W3PAI7"/>
<gene>
    <name evidence="2" type="ORF">FB382_002783</name>
</gene>
<dbReference type="Proteomes" id="UP000580910">
    <property type="component" value="Unassembled WGS sequence"/>
</dbReference>
<organism evidence="2 3">
    <name type="scientific">Nocardioides ginsengisegetis</name>
    <dbReference type="NCBI Taxonomy" id="661491"/>
    <lineage>
        <taxon>Bacteria</taxon>
        <taxon>Bacillati</taxon>
        <taxon>Actinomycetota</taxon>
        <taxon>Actinomycetes</taxon>
        <taxon>Propionibacteriales</taxon>
        <taxon>Nocardioidaceae</taxon>
        <taxon>Nocardioides</taxon>
    </lineage>
</organism>
<accession>A0A7W3PAI7</accession>
<evidence type="ECO:0000313" key="3">
    <source>
        <dbReference type="Proteomes" id="UP000580910"/>
    </source>
</evidence>
<keyword evidence="1" id="KW-0812">Transmembrane</keyword>
<name>A0A7W3PAI7_9ACTN</name>
<sequence>MVKLPVAVGLLAVGAATGLCAVALHELWWGLGLAVAATLAALAALPPGWWRRLAFAVGFALMVAYLVPQRPEGDYAIGTDTQGYVVIGFALFVLLVGLATTRGPRRVRPVADDPAP</sequence>
<protein>
    <submittedName>
        <fullName evidence="2">Uncharacterized protein</fullName>
    </submittedName>
</protein>
<evidence type="ECO:0000313" key="2">
    <source>
        <dbReference type="EMBL" id="MBA8804492.1"/>
    </source>
</evidence>